<dbReference type="GO" id="GO:0008270">
    <property type="term" value="F:zinc ion binding"/>
    <property type="evidence" value="ECO:0007669"/>
    <property type="project" value="InterPro"/>
</dbReference>
<accession>A0AAQ3MC75</accession>
<dbReference type="InterPro" id="IPR053178">
    <property type="entry name" value="Osmoadaptation_assoc"/>
</dbReference>
<sequence>MADRLVAQPRTLKFEIRACRTCARRKVKCDRTPECCNRCKLAGFRCLGYEDNFVFVPSRQQNLQENASHRANAIRRDVSRQYTTTASTRLSRQLNCLPQMRDICINFALTNLFRQPRKFSPQSPLTQSWFELAAQASNLDVMPTADAIFALSAAYFGRQHRHIAVLRHSMSLYSEALTNLNHRLQVSESAITDKTLRDTMTLVVYEMIMNTTQNGWIMHADGLSKLFQLRGALSFNTELASDIFRSCRPLIVMRHMMLKKPCFLALSQWQNGAWLGQMHFAGSLYQLHALMCFIPGILSEAEILRNILEFTQEYKNRVMDLNKRIQKLVRRLFSWRLFWLSRNKHAVKVSSDCGAPEFAYPAVSVARKFSFDCLENANASVLYCAMFIALWRVGVAVLGPEFNVIEAFTSLDMTALPTMCATTDLIYPCASNNGHDMALEVCSMIEYHLMECHRSMGAFDLIYPIYMARLALQARPDLHLELSALLKWISDQESFSFAEHIVKPG</sequence>
<reference evidence="3 4" key="1">
    <citation type="submission" date="2023-11" db="EMBL/GenBank/DDBJ databases">
        <title>An acidophilic fungus is an integral part of prey digestion in a carnivorous sundew plant.</title>
        <authorList>
            <person name="Tsai I.J."/>
        </authorList>
    </citation>
    <scope>NUCLEOTIDE SEQUENCE [LARGE SCALE GENOMIC DNA]</scope>
    <source>
        <strain evidence="3">169a</strain>
    </source>
</reference>
<evidence type="ECO:0000259" key="2">
    <source>
        <dbReference type="PROSITE" id="PS50048"/>
    </source>
</evidence>
<dbReference type="PANTHER" id="PTHR38111">
    <property type="entry name" value="ZN(2)-C6 FUNGAL-TYPE DOMAIN-CONTAINING PROTEIN-RELATED"/>
    <property type="match status" value="1"/>
</dbReference>
<dbReference type="AlphaFoldDB" id="A0AAQ3MC75"/>
<dbReference type="PANTHER" id="PTHR38111:SF6">
    <property type="entry name" value="FINGER DOMAIN PROTEIN, PUTATIVE (AFU_ORTHOLOGUE AFUA_8G01940)-RELATED"/>
    <property type="match status" value="1"/>
</dbReference>
<gene>
    <name evidence="3" type="ORF">R9X50_00726300</name>
</gene>
<dbReference type="Gene3D" id="4.10.240.10">
    <property type="entry name" value="Zn(2)-C6 fungal-type DNA-binding domain"/>
    <property type="match status" value="1"/>
</dbReference>
<proteinExistence type="predicted"/>
<evidence type="ECO:0000256" key="1">
    <source>
        <dbReference type="ARBA" id="ARBA00023242"/>
    </source>
</evidence>
<dbReference type="PROSITE" id="PS50048">
    <property type="entry name" value="ZN2_CY6_FUNGAL_2"/>
    <property type="match status" value="1"/>
</dbReference>
<dbReference type="Proteomes" id="UP001303373">
    <property type="component" value="Chromosome 12"/>
</dbReference>
<keyword evidence="4" id="KW-1185">Reference proteome</keyword>
<dbReference type="SUPFAM" id="SSF57701">
    <property type="entry name" value="Zn2/Cys6 DNA-binding domain"/>
    <property type="match status" value="1"/>
</dbReference>
<protein>
    <recommendedName>
        <fullName evidence="2">Zn(2)-C6 fungal-type domain-containing protein</fullName>
    </recommendedName>
</protein>
<dbReference type="InterPro" id="IPR001138">
    <property type="entry name" value="Zn2Cys6_DnaBD"/>
</dbReference>
<keyword evidence="1" id="KW-0539">Nucleus</keyword>
<dbReference type="GO" id="GO:0000981">
    <property type="term" value="F:DNA-binding transcription factor activity, RNA polymerase II-specific"/>
    <property type="evidence" value="ECO:0007669"/>
    <property type="project" value="InterPro"/>
</dbReference>
<evidence type="ECO:0000313" key="3">
    <source>
        <dbReference type="EMBL" id="WPH04373.1"/>
    </source>
</evidence>
<organism evidence="3 4">
    <name type="scientific">Acrodontium crateriforme</name>
    <dbReference type="NCBI Taxonomy" id="150365"/>
    <lineage>
        <taxon>Eukaryota</taxon>
        <taxon>Fungi</taxon>
        <taxon>Dikarya</taxon>
        <taxon>Ascomycota</taxon>
        <taxon>Pezizomycotina</taxon>
        <taxon>Dothideomycetes</taxon>
        <taxon>Dothideomycetidae</taxon>
        <taxon>Mycosphaerellales</taxon>
        <taxon>Teratosphaeriaceae</taxon>
        <taxon>Acrodontium</taxon>
    </lineage>
</organism>
<feature type="domain" description="Zn(2)-C6 fungal-type" evidence="2">
    <location>
        <begin position="18"/>
        <end position="46"/>
    </location>
</feature>
<name>A0AAQ3MC75_9PEZI</name>
<dbReference type="EMBL" id="CP138591">
    <property type="protein sequence ID" value="WPH04373.1"/>
    <property type="molecule type" value="Genomic_DNA"/>
</dbReference>
<evidence type="ECO:0000313" key="4">
    <source>
        <dbReference type="Proteomes" id="UP001303373"/>
    </source>
</evidence>
<dbReference type="InterPro" id="IPR036864">
    <property type="entry name" value="Zn2-C6_fun-type_DNA-bd_sf"/>
</dbReference>
<dbReference type="PROSITE" id="PS00463">
    <property type="entry name" value="ZN2_CY6_FUNGAL_1"/>
    <property type="match status" value="1"/>
</dbReference>
<dbReference type="CDD" id="cd00067">
    <property type="entry name" value="GAL4"/>
    <property type="match status" value="1"/>
</dbReference>